<gene>
    <name evidence="1" type="ORF">SCALOS_LOCUS6230</name>
</gene>
<accession>A0ACA9MBE6</accession>
<reference evidence="1" key="1">
    <citation type="submission" date="2021-06" db="EMBL/GenBank/DDBJ databases">
        <authorList>
            <person name="Kallberg Y."/>
            <person name="Tangrot J."/>
            <person name="Rosling A."/>
        </authorList>
    </citation>
    <scope>NUCLEOTIDE SEQUENCE</scope>
    <source>
        <strain evidence="1">AU212A</strain>
    </source>
</reference>
<protein>
    <submittedName>
        <fullName evidence="1">1069_t:CDS:1</fullName>
    </submittedName>
</protein>
<name>A0ACA9MBE6_9GLOM</name>
<dbReference type="Proteomes" id="UP000789860">
    <property type="component" value="Unassembled WGS sequence"/>
</dbReference>
<comment type="caution">
    <text evidence="1">The sequence shown here is derived from an EMBL/GenBank/DDBJ whole genome shotgun (WGS) entry which is preliminary data.</text>
</comment>
<feature type="non-terminal residue" evidence="1">
    <location>
        <position position="82"/>
    </location>
</feature>
<dbReference type="EMBL" id="CAJVPM010011504">
    <property type="protein sequence ID" value="CAG8581687.1"/>
    <property type="molecule type" value="Genomic_DNA"/>
</dbReference>
<evidence type="ECO:0000313" key="1">
    <source>
        <dbReference type="EMBL" id="CAG8581687.1"/>
    </source>
</evidence>
<keyword evidence="2" id="KW-1185">Reference proteome</keyword>
<proteinExistence type="predicted"/>
<sequence>MPTPNHIVQLIRLDNLCKDWSIIHDQSCNLFSSLVNILTQRQATSNILNSSSHSTLSRLTTNTVITTTNILDQIFQPQTLNR</sequence>
<organism evidence="1 2">
    <name type="scientific">Scutellospora calospora</name>
    <dbReference type="NCBI Taxonomy" id="85575"/>
    <lineage>
        <taxon>Eukaryota</taxon>
        <taxon>Fungi</taxon>
        <taxon>Fungi incertae sedis</taxon>
        <taxon>Mucoromycota</taxon>
        <taxon>Glomeromycotina</taxon>
        <taxon>Glomeromycetes</taxon>
        <taxon>Diversisporales</taxon>
        <taxon>Gigasporaceae</taxon>
        <taxon>Scutellospora</taxon>
    </lineage>
</organism>
<evidence type="ECO:0000313" key="2">
    <source>
        <dbReference type="Proteomes" id="UP000789860"/>
    </source>
</evidence>